<organism evidence="2 3">
    <name type="scientific">Aphis craccivora</name>
    <name type="common">Cowpea aphid</name>
    <dbReference type="NCBI Taxonomy" id="307492"/>
    <lineage>
        <taxon>Eukaryota</taxon>
        <taxon>Metazoa</taxon>
        <taxon>Ecdysozoa</taxon>
        <taxon>Arthropoda</taxon>
        <taxon>Hexapoda</taxon>
        <taxon>Insecta</taxon>
        <taxon>Pterygota</taxon>
        <taxon>Neoptera</taxon>
        <taxon>Paraneoptera</taxon>
        <taxon>Hemiptera</taxon>
        <taxon>Sternorrhyncha</taxon>
        <taxon>Aphidomorpha</taxon>
        <taxon>Aphidoidea</taxon>
        <taxon>Aphididae</taxon>
        <taxon>Aphidini</taxon>
        <taxon>Aphis</taxon>
        <taxon>Aphis</taxon>
    </lineage>
</organism>
<evidence type="ECO:0000313" key="3">
    <source>
        <dbReference type="Proteomes" id="UP000478052"/>
    </source>
</evidence>
<evidence type="ECO:0000313" key="2">
    <source>
        <dbReference type="EMBL" id="KAF0752643.1"/>
    </source>
</evidence>
<comment type="caution">
    <text evidence="2">The sequence shown here is derived from an EMBL/GenBank/DDBJ whole genome shotgun (WGS) entry which is preliminary data.</text>
</comment>
<dbReference type="EMBL" id="VUJU01004984">
    <property type="protein sequence ID" value="KAF0752643.1"/>
    <property type="molecule type" value="Genomic_DNA"/>
</dbReference>
<keyword evidence="1" id="KW-0732">Signal</keyword>
<dbReference type="AlphaFoldDB" id="A0A6G0YBM8"/>
<protein>
    <submittedName>
        <fullName evidence="2">THAP-type domain-containing protein</fullName>
    </submittedName>
</protein>
<proteinExistence type="predicted"/>
<name>A0A6G0YBM8_APHCR</name>
<keyword evidence="3" id="KW-1185">Reference proteome</keyword>
<gene>
    <name evidence="2" type="ORF">FWK35_00020811</name>
</gene>
<dbReference type="Proteomes" id="UP000478052">
    <property type="component" value="Unassembled WGS sequence"/>
</dbReference>
<feature type="chain" id="PRO_5026077349" evidence="1">
    <location>
        <begin position="25"/>
        <end position="90"/>
    </location>
</feature>
<evidence type="ECO:0000256" key="1">
    <source>
        <dbReference type="SAM" id="SignalP"/>
    </source>
</evidence>
<dbReference type="OrthoDB" id="6596289at2759"/>
<sequence>CNLTLSEIMEIVFMFVIEIPLIQAAELTGRSNKTITDWYNLCREVCTAVIKKKTKMLGTHANPIHSFGYTERVLPGSQQHYIVKLLERVS</sequence>
<feature type="non-terminal residue" evidence="2">
    <location>
        <position position="1"/>
    </location>
</feature>
<accession>A0A6G0YBM8</accession>
<feature type="signal peptide" evidence="1">
    <location>
        <begin position="1"/>
        <end position="24"/>
    </location>
</feature>
<reference evidence="2 3" key="1">
    <citation type="submission" date="2019-08" db="EMBL/GenBank/DDBJ databases">
        <title>Whole genome of Aphis craccivora.</title>
        <authorList>
            <person name="Voronova N.V."/>
            <person name="Shulinski R.S."/>
            <person name="Bandarenka Y.V."/>
            <person name="Zhorov D.G."/>
            <person name="Warner D."/>
        </authorList>
    </citation>
    <scope>NUCLEOTIDE SEQUENCE [LARGE SCALE GENOMIC DNA]</scope>
    <source>
        <strain evidence="2">180601</strain>
        <tissue evidence="2">Whole Body</tissue>
    </source>
</reference>